<organism evidence="20 21">
    <name type="scientific">Candidatus Taylorbacteria bacterium RIFCSPHIGHO2_02_FULL_43_32b</name>
    <dbReference type="NCBI Taxonomy" id="1802306"/>
    <lineage>
        <taxon>Bacteria</taxon>
        <taxon>Candidatus Tayloriibacteriota</taxon>
    </lineage>
</organism>
<keyword evidence="12 15" id="KW-0030">Aminoacyl-tRNA synthetase</keyword>
<dbReference type="GO" id="GO:0005524">
    <property type="term" value="F:ATP binding"/>
    <property type="evidence" value="ECO:0007669"/>
    <property type="project" value="UniProtKB-UniRule"/>
</dbReference>
<feature type="binding site" evidence="17">
    <location>
        <begin position="522"/>
        <end position="529"/>
    </location>
    <ligand>
        <name>substrate</name>
    </ligand>
</feature>
<dbReference type="PRINTS" id="PR00984">
    <property type="entry name" value="TRNASYNTHILE"/>
</dbReference>
<dbReference type="GO" id="GO:0008270">
    <property type="term" value="F:zinc ion binding"/>
    <property type="evidence" value="ECO:0007669"/>
    <property type="project" value="UniProtKB-UniRule"/>
</dbReference>
<dbReference type="InterPro" id="IPR023586">
    <property type="entry name" value="Ile-tRNA-ligase_type2"/>
</dbReference>
<evidence type="ECO:0000259" key="19">
    <source>
        <dbReference type="Pfam" id="PF08264"/>
    </source>
</evidence>
<evidence type="ECO:0000256" key="10">
    <source>
        <dbReference type="ARBA" id="ARBA00022840"/>
    </source>
</evidence>
<comment type="subunit">
    <text evidence="4 15">Monomer.</text>
</comment>
<dbReference type="SUPFAM" id="SSF50677">
    <property type="entry name" value="ValRS/IleRS/LeuRS editing domain"/>
    <property type="match status" value="1"/>
</dbReference>
<evidence type="ECO:0000256" key="4">
    <source>
        <dbReference type="ARBA" id="ARBA00011245"/>
    </source>
</evidence>
<feature type="domain" description="Aminoacyl-tRNA synthetase class Ia" evidence="18">
    <location>
        <begin position="734"/>
        <end position="858"/>
    </location>
</feature>
<dbReference type="Pfam" id="PF00300">
    <property type="entry name" value="His_Phos_1"/>
    <property type="match status" value="1"/>
</dbReference>
<evidence type="ECO:0000256" key="13">
    <source>
        <dbReference type="ARBA" id="ARBA00025217"/>
    </source>
</evidence>
<dbReference type="STRING" id="1802306.A3C72_01570"/>
<evidence type="ECO:0000256" key="3">
    <source>
        <dbReference type="ARBA" id="ARBA00007078"/>
    </source>
</evidence>
<feature type="short sequence motif" description="'HIGH' region" evidence="15">
    <location>
        <begin position="59"/>
        <end position="69"/>
    </location>
</feature>
<dbReference type="SMART" id="SM00855">
    <property type="entry name" value="PGAM"/>
    <property type="match status" value="1"/>
</dbReference>
<evidence type="ECO:0000313" key="21">
    <source>
        <dbReference type="Proteomes" id="UP000177130"/>
    </source>
</evidence>
<evidence type="ECO:0000256" key="11">
    <source>
        <dbReference type="ARBA" id="ARBA00022917"/>
    </source>
</evidence>
<dbReference type="PROSITE" id="PS00178">
    <property type="entry name" value="AA_TRNA_LIGASE_I"/>
    <property type="match status" value="1"/>
</dbReference>
<feature type="domain" description="Aminoacyl-tRNA synthetase class Ia" evidence="18">
    <location>
        <begin position="20"/>
        <end position="515"/>
    </location>
</feature>
<keyword evidence="5 15" id="KW-0963">Cytoplasm</keyword>
<dbReference type="SUPFAM" id="SSF47323">
    <property type="entry name" value="Anticodon-binding domain of a subclass of class I aminoacyl-tRNA synthetases"/>
    <property type="match status" value="1"/>
</dbReference>
<evidence type="ECO:0000256" key="17">
    <source>
        <dbReference type="PIRSR" id="PIRSR613078-2"/>
    </source>
</evidence>
<dbReference type="AlphaFoldDB" id="A0A1G2MLP1"/>
<dbReference type="SUPFAM" id="SSF52374">
    <property type="entry name" value="Nucleotidylyl transferase"/>
    <property type="match status" value="1"/>
</dbReference>
<dbReference type="Gene3D" id="1.10.730.10">
    <property type="entry name" value="Isoleucyl-tRNA Synthetase, Domain 1"/>
    <property type="match status" value="1"/>
</dbReference>
<dbReference type="InterPro" id="IPR001412">
    <property type="entry name" value="aa-tRNA-synth_I_CS"/>
</dbReference>
<reference evidence="20 21" key="1">
    <citation type="journal article" date="2016" name="Nat. Commun.">
        <title>Thousands of microbial genomes shed light on interconnected biogeochemical processes in an aquifer system.</title>
        <authorList>
            <person name="Anantharaman K."/>
            <person name="Brown C.T."/>
            <person name="Hug L.A."/>
            <person name="Sharon I."/>
            <person name="Castelle C.J."/>
            <person name="Probst A.J."/>
            <person name="Thomas B.C."/>
            <person name="Singh A."/>
            <person name="Wilkins M.J."/>
            <person name="Karaoz U."/>
            <person name="Brodie E.L."/>
            <person name="Williams K.H."/>
            <person name="Hubbard S.S."/>
            <person name="Banfield J.F."/>
        </authorList>
    </citation>
    <scope>NUCLEOTIDE SEQUENCE [LARGE SCALE GENOMIC DNA]</scope>
</reference>
<feature type="active site" description="Proton donor/acceptor" evidence="16">
    <location>
        <position position="601"/>
    </location>
</feature>
<evidence type="ECO:0000256" key="16">
    <source>
        <dbReference type="PIRSR" id="PIRSR613078-1"/>
    </source>
</evidence>
<dbReference type="GO" id="GO:0005737">
    <property type="term" value="C:cytoplasm"/>
    <property type="evidence" value="ECO:0007669"/>
    <property type="project" value="UniProtKB-SubCell"/>
</dbReference>
<keyword evidence="10 15" id="KW-0067">ATP-binding</keyword>
<dbReference type="FunFam" id="3.40.50.620:FF:000063">
    <property type="entry name" value="Isoleucine--tRNA ligase"/>
    <property type="match status" value="1"/>
</dbReference>
<keyword evidence="6 15" id="KW-0436">Ligase</keyword>
<dbReference type="SUPFAM" id="SSF53254">
    <property type="entry name" value="Phosphoglycerate mutase-like"/>
    <property type="match status" value="1"/>
</dbReference>
<evidence type="ECO:0000256" key="7">
    <source>
        <dbReference type="ARBA" id="ARBA00022723"/>
    </source>
</evidence>
<evidence type="ECO:0000256" key="9">
    <source>
        <dbReference type="ARBA" id="ARBA00022833"/>
    </source>
</evidence>
<dbReference type="EMBL" id="MHRK01000005">
    <property type="protein sequence ID" value="OHA24777.1"/>
    <property type="molecule type" value="Genomic_DNA"/>
</dbReference>
<evidence type="ECO:0000256" key="2">
    <source>
        <dbReference type="ARBA" id="ARBA00004496"/>
    </source>
</evidence>
<comment type="cofactor">
    <cofactor evidence="1 15">
        <name>Zn(2+)</name>
        <dbReference type="ChEBI" id="CHEBI:29105"/>
    </cofactor>
</comment>
<evidence type="ECO:0000256" key="6">
    <source>
        <dbReference type="ARBA" id="ARBA00022598"/>
    </source>
</evidence>
<feature type="short sequence motif" description="'KMSKS' region" evidence="15">
    <location>
        <begin position="820"/>
        <end position="824"/>
    </location>
</feature>
<dbReference type="InterPro" id="IPR013155">
    <property type="entry name" value="M/V/L/I-tRNA-synth_anticd-bd"/>
</dbReference>
<dbReference type="InterPro" id="IPR033709">
    <property type="entry name" value="Anticodon_Ile_ABEc"/>
</dbReference>
<comment type="catalytic activity">
    <reaction evidence="14 15">
        <text>tRNA(Ile) + L-isoleucine + ATP = L-isoleucyl-tRNA(Ile) + AMP + diphosphate</text>
        <dbReference type="Rhea" id="RHEA:11060"/>
        <dbReference type="Rhea" id="RHEA-COMP:9666"/>
        <dbReference type="Rhea" id="RHEA-COMP:9695"/>
        <dbReference type="ChEBI" id="CHEBI:30616"/>
        <dbReference type="ChEBI" id="CHEBI:33019"/>
        <dbReference type="ChEBI" id="CHEBI:58045"/>
        <dbReference type="ChEBI" id="CHEBI:78442"/>
        <dbReference type="ChEBI" id="CHEBI:78528"/>
        <dbReference type="ChEBI" id="CHEBI:456215"/>
        <dbReference type="EC" id="6.1.1.5"/>
    </reaction>
</comment>
<dbReference type="GO" id="GO:0004822">
    <property type="term" value="F:isoleucine-tRNA ligase activity"/>
    <property type="evidence" value="ECO:0007669"/>
    <property type="project" value="UniProtKB-UniRule"/>
</dbReference>
<evidence type="ECO:0000256" key="8">
    <source>
        <dbReference type="ARBA" id="ARBA00022741"/>
    </source>
</evidence>
<dbReference type="GO" id="GO:0006428">
    <property type="term" value="P:isoleucyl-tRNA aminoacylation"/>
    <property type="evidence" value="ECO:0007669"/>
    <property type="project" value="UniProtKB-UniRule"/>
</dbReference>
<comment type="subcellular location">
    <subcellularLocation>
        <location evidence="2 15">Cytoplasm</location>
    </subcellularLocation>
</comment>
<dbReference type="Gene3D" id="3.90.740.10">
    <property type="entry name" value="Valyl/Leucyl/Isoleucyl-tRNA synthetase, editing domain"/>
    <property type="match status" value="1"/>
</dbReference>
<sequence length="1186" mass="135613">MEKKEQNQEKSKTALREEEILRYWQENKIFEKTVEKGKGFFSSFFGAKDKEYTFYDGPPFATGTPHYGHILASAIKDVVPRYKTMRGFRVERRWGWDCHGLPIENIVEKELGISGRKNIEKFGVAKFNEYARSKVLTYVNEWKRTVDRMGRWVDFDGSYKTMDNTFIESVWWGVKELHAKGMVYEGTRVLPYCPRCETPIANSEIAMDGSYKDISDISVYVKFPIKGEKNKYLLAWTTTPWTLPGNFALAVNPDADYVVAEVLGADGKKESVILAKDRVASAKGELKVVAEIKGSELVGVPYEPVFDYFTKKDFTNKENSWKVYAGEFVTMEDGTGIVHIAPGYGEEDMALAKKEKIPFIHHVTTEGKFTAEVKDFAGANVKPKDDEEKGIKHEVADVEIIKYLAERSLLFGKEKIVHSYPHCYRCSTPLFYYAIPSWFVKVGGVKPKLLSLNEKINWIPSHLKEGRFKNGIEGAPDWNISRNRFWASPLPIWKCQKCAKTKFIGSLHELDKPTKNKYILIRHGEAENNVKRITSSLTTSPHHLTRKGKEEVRQAAIRLQIEKIDLIFYSPLIRTKETAEIIGKALGIKGENFIAEDRLREVGHGSWEDKALDEYRKVIGNDWETERFDETKDGVESYNSVRRRAGQFLQFLEEKYSGKKILLVTHDIVLWLTEANANGVDEEGALLLRGKKDAARKNAEIVHLNYKNLPRNEDFVLDLHRPYTDVIKVPCVCGGEMKRIPEVIDCWFESASMPFASAHYPFENRDWFKSHFPSQFVAEYIAQTRTWFYYMHFLGSVLFGKAPFENVVTTGTVLAEDGEKMSKSKGNFPDPLITFDKYGADALRFYLLSSPLMKSEDLSFSERDLDSVYKKNVMRLDNVLSFYLLYKDTIKHYPKGGESPKQLDIWVRSRLGETEKEVSAAMEKYEIDRALRPVADFVEDLSVWYVRRSRERVKGDDDADKHYTLATLRFVLGNLSKLIAPFMPFLAENIYQEVNGFAFKSPGQSVHLEEWPSELSDYIHEDNLKTMAEVREIVSSALELRSTAGIKVRQPLSKLRIKKQKSGIMNNAEILQLIKDEVNVKHVIFDSGLDDDLGLDTNITSELKEEGQIRDLIRAIQELRKKAGLTIKDTADLAVETDDVGRHIIEKNKEMVLKSTLLKNINYATNLPSESVNVGDGVSFKLGVIK</sequence>
<dbReference type="Pfam" id="PF19302">
    <property type="entry name" value="DUF5915"/>
    <property type="match status" value="1"/>
</dbReference>
<dbReference type="InterPro" id="IPR002300">
    <property type="entry name" value="aa-tRNA-synth_Ia"/>
</dbReference>
<dbReference type="CDD" id="cd07961">
    <property type="entry name" value="Anticodon_Ia_Ile_ABEc"/>
    <property type="match status" value="1"/>
</dbReference>
<evidence type="ECO:0000256" key="15">
    <source>
        <dbReference type="HAMAP-Rule" id="MF_02003"/>
    </source>
</evidence>
<dbReference type="Pfam" id="PF08264">
    <property type="entry name" value="Anticodon_1"/>
    <property type="match status" value="1"/>
</dbReference>
<keyword evidence="8 15" id="KW-0547">Nucleotide-binding</keyword>
<dbReference type="EC" id="6.1.1.5" evidence="15"/>
<feature type="binding site" evidence="15">
    <location>
        <position position="823"/>
    </location>
    <ligand>
        <name>ATP</name>
        <dbReference type="ChEBI" id="CHEBI:30616"/>
    </ligand>
</feature>
<dbReference type="Proteomes" id="UP000177130">
    <property type="component" value="Unassembled WGS sequence"/>
</dbReference>
<comment type="domain">
    <text evidence="15">IleRS has two distinct active sites: one for aminoacylation and one for editing. The misactivated valine is translocated from the active site to the editing site, which sterically excludes the correctly activated isoleucine. The single editing site contains two valyl binding pockets, one specific for each substrate (Val-AMP or Val-tRNA(Ile)).</text>
</comment>
<evidence type="ECO:0000256" key="5">
    <source>
        <dbReference type="ARBA" id="ARBA00022490"/>
    </source>
</evidence>
<feature type="domain" description="Methionyl/Valyl/Leucyl/Isoleucyl-tRNA synthetase anticodon-binding" evidence="19">
    <location>
        <begin position="904"/>
        <end position="1054"/>
    </location>
</feature>
<dbReference type="Gene3D" id="3.40.50.1240">
    <property type="entry name" value="Phosphoglycerate mutase-like"/>
    <property type="match status" value="1"/>
</dbReference>
<proteinExistence type="inferred from homology"/>
<keyword evidence="7 15" id="KW-0479">Metal-binding</keyword>
<comment type="function">
    <text evidence="13 15">Catalyzes the attachment of isoleucine to tRNA(Ile). As IleRS can inadvertently accommodate and process structurally similar amino acids such as valine, to avoid such errors it has two additional distinct tRNA(Ile)-dependent editing activities. One activity is designated as 'pretransfer' editing and involves the hydrolysis of activated Val-AMP. The other activity is designated 'posttransfer' editing and involves deacylation of mischarged Val-tRNA(Ile).</text>
</comment>
<name>A0A1G2MLP1_9BACT</name>
<dbReference type="InterPro" id="IPR013078">
    <property type="entry name" value="His_Pase_superF_clade-1"/>
</dbReference>
<feature type="active site" description="Tele-phosphohistidine intermediate" evidence="16">
    <location>
        <position position="523"/>
    </location>
</feature>
<dbReference type="Pfam" id="PF00133">
    <property type="entry name" value="tRNA-synt_1"/>
    <property type="match status" value="2"/>
</dbReference>
<accession>A0A1G2MLP1</accession>
<evidence type="ECO:0000256" key="14">
    <source>
        <dbReference type="ARBA" id="ARBA00048359"/>
    </source>
</evidence>
<evidence type="ECO:0000259" key="18">
    <source>
        <dbReference type="Pfam" id="PF00133"/>
    </source>
</evidence>
<dbReference type="PANTHER" id="PTHR42780:SF1">
    <property type="entry name" value="ISOLEUCINE--TRNA LIGASE, CYTOPLASMIC"/>
    <property type="match status" value="1"/>
</dbReference>
<dbReference type="PANTHER" id="PTHR42780">
    <property type="entry name" value="SOLEUCYL-TRNA SYNTHETASE"/>
    <property type="match status" value="1"/>
</dbReference>
<keyword evidence="9 15" id="KW-0862">Zinc</keyword>
<dbReference type="GO" id="GO:0002161">
    <property type="term" value="F:aminoacyl-tRNA deacylase activity"/>
    <property type="evidence" value="ECO:0007669"/>
    <property type="project" value="InterPro"/>
</dbReference>
<dbReference type="InterPro" id="IPR002301">
    <property type="entry name" value="Ile-tRNA-ligase"/>
</dbReference>
<dbReference type="InterPro" id="IPR014729">
    <property type="entry name" value="Rossmann-like_a/b/a_fold"/>
</dbReference>
<dbReference type="HAMAP" id="MF_02003">
    <property type="entry name" value="Ile_tRNA_synth_type2"/>
    <property type="match status" value="1"/>
</dbReference>
<gene>
    <name evidence="15" type="primary">ileS</name>
    <name evidence="20" type="ORF">A3C72_01570</name>
</gene>
<dbReference type="Gene3D" id="3.40.50.620">
    <property type="entry name" value="HUPs"/>
    <property type="match status" value="2"/>
</dbReference>
<comment type="similarity">
    <text evidence="3 15">Belongs to the class-I aminoacyl-tRNA synthetase family. IleS type 2 subfamily.</text>
</comment>
<dbReference type="CDD" id="cd07067">
    <property type="entry name" value="HP_PGM_like"/>
    <property type="match status" value="1"/>
</dbReference>
<dbReference type="InterPro" id="IPR009080">
    <property type="entry name" value="tRNAsynth_Ia_anticodon-bd"/>
</dbReference>
<protein>
    <recommendedName>
        <fullName evidence="15">Isoleucine--tRNA ligase</fullName>
        <ecNumber evidence="15">6.1.1.5</ecNumber>
    </recommendedName>
    <alternativeName>
        <fullName evidence="15">Isoleucyl-tRNA synthetase</fullName>
        <shortName evidence="15">IleRS</shortName>
    </alternativeName>
</protein>
<dbReference type="InterPro" id="IPR009008">
    <property type="entry name" value="Val/Leu/Ile-tRNA-synth_edit"/>
</dbReference>
<feature type="binding site" evidence="17">
    <location>
        <position position="574"/>
    </location>
    <ligand>
        <name>substrate</name>
    </ligand>
</feature>
<comment type="caution">
    <text evidence="20">The sequence shown here is derived from an EMBL/GenBank/DDBJ whole genome shotgun (WGS) entry which is preliminary data.</text>
</comment>
<dbReference type="GO" id="GO:0000049">
    <property type="term" value="F:tRNA binding"/>
    <property type="evidence" value="ECO:0007669"/>
    <property type="project" value="InterPro"/>
</dbReference>
<keyword evidence="11 15" id="KW-0648">Protein biosynthesis</keyword>
<evidence type="ECO:0000256" key="12">
    <source>
        <dbReference type="ARBA" id="ARBA00023146"/>
    </source>
</evidence>
<evidence type="ECO:0000313" key="20">
    <source>
        <dbReference type="EMBL" id="OHA24777.1"/>
    </source>
</evidence>
<evidence type="ECO:0000256" key="1">
    <source>
        <dbReference type="ARBA" id="ARBA00001947"/>
    </source>
</evidence>
<dbReference type="InterPro" id="IPR029033">
    <property type="entry name" value="His_PPase_superfam"/>
</dbReference>